<dbReference type="OrthoDB" id="3928002at2759"/>
<dbReference type="Proteomes" id="UP000799302">
    <property type="component" value="Unassembled WGS sequence"/>
</dbReference>
<evidence type="ECO:0000256" key="1">
    <source>
        <dbReference type="SAM" id="SignalP"/>
    </source>
</evidence>
<protein>
    <submittedName>
        <fullName evidence="2">Uncharacterized protein</fullName>
    </submittedName>
</protein>
<evidence type="ECO:0000313" key="2">
    <source>
        <dbReference type="EMBL" id="KAF2669354.1"/>
    </source>
</evidence>
<reference evidence="2" key="1">
    <citation type="journal article" date="2020" name="Stud. Mycol.">
        <title>101 Dothideomycetes genomes: a test case for predicting lifestyles and emergence of pathogens.</title>
        <authorList>
            <person name="Haridas S."/>
            <person name="Albert R."/>
            <person name="Binder M."/>
            <person name="Bloem J."/>
            <person name="Labutti K."/>
            <person name="Salamov A."/>
            <person name="Andreopoulos B."/>
            <person name="Baker S."/>
            <person name="Barry K."/>
            <person name="Bills G."/>
            <person name="Bluhm B."/>
            <person name="Cannon C."/>
            <person name="Castanera R."/>
            <person name="Culley D."/>
            <person name="Daum C."/>
            <person name="Ezra D."/>
            <person name="Gonzalez J."/>
            <person name="Henrissat B."/>
            <person name="Kuo A."/>
            <person name="Liang C."/>
            <person name="Lipzen A."/>
            <person name="Lutzoni F."/>
            <person name="Magnuson J."/>
            <person name="Mondo S."/>
            <person name="Nolan M."/>
            <person name="Ohm R."/>
            <person name="Pangilinan J."/>
            <person name="Park H.-J."/>
            <person name="Ramirez L."/>
            <person name="Alfaro M."/>
            <person name="Sun H."/>
            <person name="Tritt A."/>
            <person name="Yoshinaga Y."/>
            <person name="Zwiers L.-H."/>
            <person name="Turgeon B."/>
            <person name="Goodwin S."/>
            <person name="Spatafora J."/>
            <person name="Crous P."/>
            <person name="Grigoriev I."/>
        </authorList>
    </citation>
    <scope>NUCLEOTIDE SEQUENCE</scope>
    <source>
        <strain evidence="2">CBS 115976</strain>
    </source>
</reference>
<gene>
    <name evidence="2" type="ORF">BT63DRAFT_425084</name>
</gene>
<keyword evidence="1" id="KW-0732">Signal</keyword>
<dbReference type="PANTHER" id="PTHR38049:SF2">
    <property type="entry name" value="RICIN B LECTIN DOMAIN-CONTAINING PROTEIN"/>
    <property type="match status" value="1"/>
</dbReference>
<organism evidence="2 3">
    <name type="scientific">Microthyrium microscopicum</name>
    <dbReference type="NCBI Taxonomy" id="703497"/>
    <lineage>
        <taxon>Eukaryota</taxon>
        <taxon>Fungi</taxon>
        <taxon>Dikarya</taxon>
        <taxon>Ascomycota</taxon>
        <taxon>Pezizomycotina</taxon>
        <taxon>Dothideomycetes</taxon>
        <taxon>Dothideomycetes incertae sedis</taxon>
        <taxon>Microthyriales</taxon>
        <taxon>Microthyriaceae</taxon>
        <taxon>Microthyrium</taxon>
    </lineage>
</organism>
<accession>A0A6A6UEP2</accession>
<keyword evidence="3" id="KW-1185">Reference proteome</keyword>
<sequence length="235" mass="27423">MVFGLLTAVAACPAIIGTTEAIRHGQKENNREEHRGRKYNLQVSLLHRSAYSPYFEKAPIVLKNNKLYVDTRKDIRNDHYFHAAVNYLPFPGKKEVWRKAGFALGEGLVTLINDERVLNWVYVDSNTHELKYGIRAEAEPHICGPWDCTKLERRLTFQLWEGFIVVEEEPDDDLWALYFDCEDDGLTGKDQIGNQNKRMLEVQVLRKEMRRDMADAMHERIERMEQREELGVTVE</sequence>
<name>A0A6A6UEP2_9PEZI</name>
<dbReference type="PANTHER" id="PTHR38049">
    <property type="entry name" value="RICIN B LECTIN DOMAIN-CONTAINING PROTEIN"/>
    <property type="match status" value="1"/>
</dbReference>
<dbReference type="EMBL" id="MU004235">
    <property type="protein sequence ID" value="KAF2669354.1"/>
    <property type="molecule type" value="Genomic_DNA"/>
</dbReference>
<feature type="chain" id="PRO_5025435791" evidence="1">
    <location>
        <begin position="22"/>
        <end position="235"/>
    </location>
</feature>
<evidence type="ECO:0000313" key="3">
    <source>
        <dbReference type="Proteomes" id="UP000799302"/>
    </source>
</evidence>
<feature type="signal peptide" evidence="1">
    <location>
        <begin position="1"/>
        <end position="21"/>
    </location>
</feature>
<dbReference type="AlphaFoldDB" id="A0A6A6UEP2"/>
<proteinExistence type="predicted"/>